<name>E1K0Q3_SOLFR</name>
<keyword evidence="2" id="KW-1003">Cell membrane</keyword>
<comment type="caution">
    <text evidence="8">The sequence shown here is derived from an EMBL/GenBank/DDBJ whole genome shotgun (WGS) entry which is preliminary data.</text>
</comment>
<feature type="chain" id="PRO_5003148072" evidence="6">
    <location>
        <begin position="24"/>
        <end position="153"/>
    </location>
</feature>
<dbReference type="Gene3D" id="3.30.450.20">
    <property type="entry name" value="PAS domain"/>
    <property type="match status" value="1"/>
</dbReference>
<keyword evidence="4" id="KW-1133">Transmembrane helix</keyword>
<feature type="signal peptide" evidence="6">
    <location>
        <begin position="1"/>
        <end position="23"/>
    </location>
</feature>
<dbReference type="Proteomes" id="UP000006250">
    <property type="component" value="Unassembled WGS sequence"/>
</dbReference>
<organism evidence="8 9">
    <name type="scientific">Solidesulfovibrio fructosivorans JJ]</name>
    <dbReference type="NCBI Taxonomy" id="596151"/>
    <lineage>
        <taxon>Bacteria</taxon>
        <taxon>Pseudomonadati</taxon>
        <taxon>Thermodesulfobacteriota</taxon>
        <taxon>Desulfovibrionia</taxon>
        <taxon>Desulfovibrionales</taxon>
        <taxon>Desulfovibrionaceae</taxon>
        <taxon>Solidesulfovibrio</taxon>
    </lineage>
</organism>
<keyword evidence="5" id="KW-0472">Membrane</keyword>
<evidence type="ECO:0000256" key="5">
    <source>
        <dbReference type="ARBA" id="ARBA00023136"/>
    </source>
</evidence>
<dbReference type="InterPro" id="IPR033480">
    <property type="entry name" value="sCache_2"/>
</dbReference>
<evidence type="ECO:0000313" key="8">
    <source>
        <dbReference type="EMBL" id="EFL49817.1"/>
    </source>
</evidence>
<dbReference type="RefSeq" id="WP_005995996.1">
    <property type="nucleotide sequence ID" value="NZ_AECZ01000032.1"/>
</dbReference>
<evidence type="ECO:0000256" key="3">
    <source>
        <dbReference type="ARBA" id="ARBA00022692"/>
    </source>
</evidence>
<evidence type="ECO:0000259" key="7">
    <source>
        <dbReference type="SMART" id="SM01049"/>
    </source>
</evidence>
<accession>E1K0Q3</accession>
<dbReference type="AlphaFoldDB" id="E1K0Q3"/>
<reference evidence="8 9" key="1">
    <citation type="submission" date="2010-08" db="EMBL/GenBank/DDBJ databases">
        <title>The draft genome of Desulfovibrio fructosovorans JJ.</title>
        <authorList>
            <consortium name="US DOE Joint Genome Institute (JGI-PGF)"/>
            <person name="Lucas S."/>
            <person name="Copeland A."/>
            <person name="Lapidus A."/>
            <person name="Cheng J.-F."/>
            <person name="Bruce D."/>
            <person name="Goodwin L."/>
            <person name="Pitluck S."/>
            <person name="Land M.L."/>
            <person name="Hauser L."/>
            <person name="Chang Y.-J."/>
            <person name="Jeffries C."/>
            <person name="Wall J.D."/>
            <person name="Stahl D.A."/>
            <person name="Arkin A.P."/>
            <person name="Dehal P."/>
            <person name="Stolyar S.M."/>
            <person name="Hazen T.C."/>
            <person name="Woyke T.J."/>
        </authorList>
    </citation>
    <scope>NUCLEOTIDE SEQUENCE [LARGE SCALE GENOMIC DNA]</scope>
    <source>
        <strain evidence="8 9">JJ</strain>
    </source>
</reference>
<dbReference type="EMBL" id="AECZ01000032">
    <property type="protein sequence ID" value="EFL49817.1"/>
    <property type="molecule type" value="Genomic_DNA"/>
</dbReference>
<keyword evidence="9" id="KW-1185">Reference proteome</keyword>
<dbReference type="eggNOG" id="COG4564">
    <property type="taxonomic scope" value="Bacteria"/>
</dbReference>
<sequence precursor="true">MKRLSLILLCLVGLSLVAAPLWAQNRGTKKEAEAMVKKAVAAIKADGREKAFAAIDDPKGPFRDRDLYVVVYDLQGKCLAHGANSKQIGKDLIGLRDPDGKFFVKERVELAKTHDSFWQDYKFINPMTKLIEPKSMYMEKVGDILVGCGIYKP</sequence>
<protein>
    <submittedName>
        <fullName evidence="8">Putative cache sensor protein</fullName>
    </submittedName>
</protein>
<gene>
    <name evidence="8" type="ORF">DesfrDRAFT_3453</name>
</gene>
<feature type="domain" description="Single Cache" evidence="7">
    <location>
        <begin position="24"/>
        <end position="105"/>
    </location>
</feature>
<dbReference type="Pfam" id="PF17200">
    <property type="entry name" value="sCache_2"/>
    <property type="match status" value="1"/>
</dbReference>
<proteinExistence type="predicted"/>
<evidence type="ECO:0000256" key="4">
    <source>
        <dbReference type="ARBA" id="ARBA00022989"/>
    </source>
</evidence>
<comment type="subcellular location">
    <subcellularLocation>
        <location evidence="1">Cell membrane</location>
        <topology evidence="1">Multi-pass membrane protein</topology>
    </subcellularLocation>
</comment>
<keyword evidence="6" id="KW-0732">Signal</keyword>
<evidence type="ECO:0000256" key="1">
    <source>
        <dbReference type="ARBA" id="ARBA00004651"/>
    </source>
</evidence>
<evidence type="ECO:0000313" key="9">
    <source>
        <dbReference type="Proteomes" id="UP000006250"/>
    </source>
</evidence>
<dbReference type="GO" id="GO:0005886">
    <property type="term" value="C:plasma membrane"/>
    <property type="evidence" value="ECO:0007669"/>
    <property type="project" value="UniProtKB-SubCell"/>
</dbReference>
<dbReference type="SMART" id="SM01049">
    <property type="entry name" value="Cache_2"/>
    <property type="match status" value="1"/>
</dbReference>
<keyword evidence="3" id="KW-0812">Transmembrane</keyword>
<evidence type="ECO:0000256" key="6">
    <source>
        <dbReference type="SAM" id="SignalP"/>
    </source>
</evidence>
<dbReference type="OrthoDB" id="9791237at2"/>
<dbReference type="STRING" id="596151.DesfrDRAFT_3453"/>
<evidence type="ECO:0000256" key="2">
    <source>
        <dbReference type="ARBA" id="ARBA00022475"/>
    </source>
</evidence>